<name>A0A1H6XJN2_9FLAO</name>
<proteinExistence type="predicted"/>
<dbReference type="EMBL" id="FNYS01000022">
    <property type="protein sequence ID" value="SEJ29293.1"/>
    <property type="molecule type" value="Genomic_DNA"/>
</dbReference>
<dbReference type="Proteomes" id="UP000183077">
    <property type="component" value="Unassembled WGS sequence"/>
</dbReference>
<sequence length="290" mass="34312">MDKLIIEQFHHRQNSGLYINCRDLSDLIQERKQTLFDAHKLSFFCIELVLNGQGKYSVDFNVLDIKQKQALIVSKNQIGQFHKPIDYDSKVLIFTEDFFCIDELHFQFFYTTSLFSLSSELAVLNVEKHFNELALLFDLIKRELDKKEYKKKQQVLNNYLFNVLLLLEDSIDQTELAKLNILNERYLVSSFKALVNKRLDKSICVKDYALELNTSVRTIQYAFKKVENTTPYDWICERIIMEIKRCLLYKNVTINEIANFLGFKEPNHLTVFFKKKTGMTPVNFKNSFKY</sequence>
<reference evidence="5 6" key="1">
    <citation type="submission" date="2016-10" db="EMBL/GenBank/DDBJ databases">
        <authorList>
            <person name="de Groot N.N."/>
        </authorList>
    </citation>
    <scope>NUCLEOTIDE SEQUENCE [LARGE SCALE GENOMIC DNA]</scope>
    <source>
        <strain evidence="5 6">DSM 23048</strain>
    </source>
</reference>
<accession>A0A1H6XJN2</accession>
<evidence type="ECO:0000313" key="6">
    <source>
        <dbReference type="Proteomes" id="UP000183077"/>
    </source>
</evidence>
<feature type="domain" description="HTH araC/xylS-type" evidence="4">
    <location>
        <begin position="189"/>
        <end position="287"/>
    </location>
</feature>
<evidence type="ECO:0000313" key="5">
    <source>
        <dbReference type="EMBL" id="SEJ29293.1"/>
    </source>
</evidence>
<keyword evidence="1" id="KW-0805">Transcription regulation</keyword>
<dbReference type="SMART" id="SM00342">
    <property type="entry name" value="HTH_ARAC"/>
    <property type="match status" value="1"/>
</dbReference>
<organism evidence="5 6">
    <name type="scientific">Myroides marinus</name>
    <dbReference type="NCBI Taxonomy" id="703342"/>
    <lineage>
        <taxon>Bacteria</taxon>
        <taxon>Pseudomonadati</taxon>
        <taxon>Bacteroidota</taxon>
        <taxon>Flavobacteriia</taxon>
        <taxon>Flavobacteriales</taxon>
        <taxon>Flavobacteriaceae</taxon>
        <taxon>Myroides</taxon>
    </lineage>
</organism>
<evidence type="ECO:0000259" key="4">
    <source>
        <dbReference type="PROSITE" id="PS01124"/>
    </source>
</evidence>
<dbReference type="GO" id="GO:0003700">
    <property type="term" value="F:DNA-binding transcription factor activity"/>
    <property type="evidence" value="ECO:0007669"/>
    <property type="project" value="InterPro"/>
</dbReference>
<dbReference type="InterPro" id="IPR018060">
    <property type="entry name" value="HTH_AraC"/>
</dbReference>
<keyword evidence="3" id="KW-0804">Transcription</keyword>
<dbReference type="InterPro" id="IPR009057">
    <property type="entry name" value="Homeodomain-like_sf"/>
</dbReference>
<gene>
    <name evidence="5" type="ORF">SAMN04488018_12225</name>
</gene>
<dbReference type="PROSITE" id="PS01124">
    <property type="entry name" value="HTH_ARAC_FAMILY_2"/>
    <property type="match status" value="1"/>
</dbReference>
<keyword evidence="2 5" id="KW-0238">DNA-binding</keyword>
<evidence type="ECO:0000256" key="3">
    <source>
        <dbReference type="ARBA" id="ARBA00023163"/>
    </source>
</evidence>
<dbReference type="PANTHER" id="PTHR43280">
    <property type="entry name" value="ARAC-FAMILY TRANSCRIPTIONAL REGULATOR"/>
    <property type="match status" value="1"/>
</dbReference>
<protein>
    <submittedName>
        <fullName evidence="5">AraC-type DNA-binding protein</fullName>
    </submittedName>
</protein>
<dbReference type="Pfam" id="PF12833">
    <property type="entry name" value="HTH_18"/>
    <property type="match status" value="1"/>
</dbReference>
<evidence type="ECO:0000256" key="1">
    <source>
        <dbReference type="ARBA" id="ARBA00023015"/>
    </source>
</evidence>
<dbReference type="PANTHER" id="PTHR43280:SF32">
    <property type="entry name" value="TRANSCRIPTIONAL REGULATORY PROTEIN"/>
    <property type="match status" value="1"/>
</dbReference>
<dbReference type="GeneID" id="82258363"/>
<dbReference type="GO" id="GO:0043565">
    <property type="term" value="F:sequence-specific DNA binding"/>
    <property type="evidence" value="ECO:0007669"/>
    <property type="project" value="InterPro"/>
</dbReference>
<dbReference type="SUPFAM" id="SSF46689">
    <property type="entry name" value="Homeodomain-like"/>
    <property type="match status" value="1"/>
</dbReference>
<dbReference type="Gene3D" id="1.10.10.60">
    <property type="entry name" value="Homeodomain-like"/>
    <property type="match status" value="1"/>
</dbReference>
<dbReference type="AlphaFoldDB" id="A0A1H6XJN2"/>
<dbReference type="RefSeq" id="WP_074747558.1">
    <property type="nucleotide sequence ID" value="NZ_FNYS01000022.1"/>
</dbReference>
<evidence type="ECO:0000256" key="2">
    <source>
        <dbReference type="ARBA" id="ARBA00023125"/>
    </source>
</evidence>